<dbReference type="EMBL" id="JABSTU010000009">
    <property type="protein sequence ID" value="KAH8021721.1"/>
    <property type="molecule type" value="Genomic_DNA"/>
</dbReference>
<dbReference type="InterPro" id="IPR000477">
    <property type="entry name" value="RT_dom"/>
</dbReference>
<feature type="domain" description="Reverse transcriptase" evidence="3">
    <location>
        <begin position="1"/>
        <end position="150"/>
    </location>
</feature>
<keyword evidence="1" id="KW-0175">Coiled coil</keyword>
<feature type="region of interest" description="Disordered" evidence="2">
    <location>
        <begin position="537"/>
        <end position="641"/>
    </location>
</feature>
<reference evidence="4" key="2">
    <citation type="submission" date="2021-09" db="EMBL/GenBank/DDBJ databases">
        <authorList>
            <person name="Jia N."/>
            <person name="Wang J."/>
            <person name="Shi W."/>
            <person name="Du L."/>
            <person name="Sun Y."/>
            <person name="Zhan W."/>
            <person name="Jiang J."/>
            <person name="Wang Q."/>
            <person name="Zhang B."/>
            <person name="Ji P."/>
            <person name="Sakyi L.B."/>
            <person name="Cui X."/>
            <person name="Yuan T."/>
            <person name="Jiang B."/>
            <person name="Yang W."/>
            <person name="Lam T.T.-Y."/>
            <person name="Chang Q."/>
            <person name="Ding S."/>
            <person name="Wang X."/>
            <person name="Zhu J."/>
            <person name="Ruan X."/>
            <person name="Zhao L."/>
            <person name="Wei J."/>
            <person name="Que T."/>
            <person name="Du C."/>
            <person name="Cheng J."/>
            <person name="Dai P."/>
            <person name="Han X."/>
            <person name="Huang E."/>
            <person name="Gao Y."/>
            <person name="Liu J."/>
            <person name="Shao H."/>
            <person name="Ye R."/>
            <person name="Li L."/>
            <person name="Wei W."/>
            <person name="Wang X."/>
            <person name="Wang C."/>
            <person name="Huo Q."/>
            <person name="Li W."/>
            <person name="Guo W."/>
            <person name="Chen H."/>
            <person name="Chen S."/>
            <person name="Zhou L."/>
            <person name="Zhou L."/>
            <person name="Ni X."/>
            <person name="Tian J."/>
            <person name="Zhou Y."/>
            <person name="Sheng Y."/>
            <person name="Liu T."/>
            <person name="Pan Y."/>
            <person name="Xia L."/>
            <person name="Li J."/>
            <person name="Zhao F."/>
            <person name="Cao W."/>
        </authorList>
    </citation>
    <scope>NUCLEOTIDE SEQUENCE</scope>
    <source>
        <strain evidence="4">Rmic-2018</strain>
        <tissue evidence="4">Larvae</tissue>
    </source>
</reference>
<dbReference type="Proteomes" id="UP000821866">
    <property type="component" value="Chromosome 7"/>
</dbReference>
<evidence type="ECO:0000256" key="1">
    <source>
        <dbReference type="SAM" id="Coils"/>
    </source>
</evidence>
<dbReference type="VEuPathDB" id="VectorBase:LOC119174526"/>
<protein>
    <recommendedName>
        <fullName evidence="3">Reverse transcriptase domain-containing protein</fullName>
    </recommendedName>
</protein>
<feature type="region of interest" description="Disordered" evidence="2">
    <location>
        <begin position="359"/>
        <end position="381"/>
    </location>
</feature>
<reference evidence="4" key="1">
    <citation type="journal article" date="2020" name="Cell">
        <title>Large-Scale Comparative Analyses of Tick Genomes Elucidate Their Genetic Diversity and Vector Capacities.</title>
        <authorList>
            <consortium name="Tick Genome and Microbiome Consortium (TIGMIC)"/>
            <person name="Jia N."/>
            <person name="Wang J."/>
            <person name="Shi W."/>
            <person name="Du L."/>
            <person name="Sun Y."/>
            <person name="Zhan W."/>
            <person name="Jiang J.F."/>
            <person name="Wang Q."/>
            <person name="Zhang B."/>
            <person name="Ji P."/>
            <person name="Bell-Sakyi L."/>
            <person name="Cui X.M."/>
            <person name="Yuan T.T."/>
            <person name="Jiang B.G."/>
            <person name="Yang W.F."/>
            <person name="Lam T.T."/>
            <person name="Chang Q.C."/>
            <person name="Ding S.J."/>
            <person name="Wang X.J."/>
            <person name="Zhu J.G."/>
            <person name="Ruan X.D."/>
            <person name="Zhao L."/>
            <person name="Wei J.T."/>
            <person name="Ye R.Z."/>
            <person name="Que T.C."/>
            <person name="Du C.H."/>
            <person name="Zhou Y.H."/>
            <person name="Cheng J.X."/>
            <person name="Dai P.F."/>
            <person name="Guo W.B."/>
            <person name="Han X.H."/>
            <person name="Huang E.J."/>
            <person name="Li L.F."/>
            <person name="Wei W."/>
            <person name="Gao Y.C."/>
            <person name="Liu J.Z."/>
            <person name="Shao H.Z."/>
            <person name="Wang X."/>
            <person name="Wang C.C."/>
            <person name="Yang T.C."/>
            <person name="Huo Q.B."/>
            <person name="Li W."/>
            <person name="Chen H.Y."/>
            <person name="Chen S.E."/>
            <person name="Zhou L.G."/>
            <person name="Ni X.B."/>
            <person name="Tian J.H."/>
            <person name="Sheng Y."/>
            <person name="Liu T."/>
            <person name="Pan Y.S."/>
            <person name="Xia L.Y."/>
            <person name="Li J."/>
            <person name="Zhao F."/>
            <person name="Cao W.C."/>
        </authorList>
    </citation>
    <scope>NUCLEOTIDE SEQUENCE</scope>
    <source>
        <strain evidence="4">Rmic-2018</strain>
    </source>
</reference>
<dbReference type="PROSITE" id="PS50878">
    <property type="entry name" value="RT_POL"/>
    <property type="match status" value="1"/>
</dbReference>
<dbReference type="VEuPathDB" id="VectorBase:LOC119164611"/>
<name>A0A9J6DIN5_RHIMP</name>
<evidence type="ECO:0000259" key="3">
    <source>
        <dbReference type="PROSITE" id="PS50878"/>
    </source>
</evidence>
<proteinExistence type="predicted"/>
<organism evidence="4 5">
    <name type="scientific">Rhipicephalus microplus</name>
    <name type="common">Cattle tick</name>
    <name type="synonym">Boophilus microplus</name>
    <dbReference type="NCBI Taxonomy" id="6941"/>
    <lineage>
        <taxon>Eukaryota</taxon>
        <taxon>Metazoa</taxon>
        <taxon>Ecdysozoa</taxon>
        <taxon>Arthropoda</taxon>
        <taxon>Chelicerata</taxon>
        <taxon>Arachnida</taxon>
        <taxon>Acari</taxon>
        <taxon>Parasitiformes</taxon>
        <taxon>Ixodida</taxon>
        <taxon>Ixodoidea</taxon>
        <taxon>Ixodidae</taxon>
        <taxon>Rhipicephalinae</taxon>
        <taxon>Rhipicephalus</taxon>
        <taxon>Boophilus</taxon>
    </lineage>
</organism>
<sequence>MVTRGLKQGCPLSPLLYMIYVSGLEHMLLASSMGFSFTHLDDGMPVTWKLPGLVYADDVKLLAESPTNLQQPVTLAATYLYHLDLAFNAKKSAALNLSGSHPNADIYLPGRYQIQQWLERGQREVARVALGCHGHVAIEAIKMTWDGPHLRHARREVRPLTKNACGSWTTNVKTQVCQEEMEQWRHAMKDKSTLLTYHTHKADIGMEPLCDNSGGSALLFEARGGALRMLTYRHRFDSSADVAQALCRICGTEEETTKHIVLHCADLCAGHLEGTTLPLALGFLGDKEKSTAVARAVHQLEATVEDVRRELSAKEDLVEEAWRKVDSINTELTKSKEKVEFLRTRMRTYRQRISELEKKPGAKVENEDEELGASAAPVNSVPAATQQPPVVTQLSVCAESPSKAEFCVTVSALRSPASATGTPAAKIFKRTLSQPRSAAKTSAGVLPSAISKTTVMKRSLFSQSSSSCQLVSVLLLARGSRCVTPIVAGPAAQVSAEDKENIGDASRVDAAEKRKTQQSPQIHPNTRTWKQLALGLSPFGRDSSNIRPRTESAAASRTRPQRVQQPRQHATIEKAASARSTMPAAATATASAPSPKASGAPSGGAPKPASGVLTRAQRASAGKAKAAPKGKTDEQADCKMQ</sequence>
<evidence type="ECO:0000256" key="2">
    <source>
        <dbReference type="SAM" id="MobiDB-lite"/>
    </source>
</evidence>
<feature type="compositionally biased region" description="Basic and acidic residues" evidence="2">
    <location>
        <begin position="630"/>
        <end position="641"/>
    </location>
</feature>
<feature type="compositionally biased region" description="Low complexity" evidence="2">
    <location>
        <begin position="557"/>
        <end position="610"/>
    </location>
</feature>
<dbReference type="Pfam" id="PF00078">
    <property type="entry name" value="RVT_1"/>
    <property type="match status" value="1"/>
</dbReference>
<comment type="caution">
    <text evidence="4">The sequence shown here is derived from an EMBL/GenBank/DDBJ whole genome shotgun (WGS) entry which is preliminary data.</text>
</comment>
<accession>A0A9J6DIN5</accession>
<dbReference type="AlphaFoldDB" id="A0A9J6DIN5"/>
<keyword evidence="5" id="KW-1185">Reference proteome</keyword>
<evidence type="ECO:0000313" key="5">
    <source>
        <dbReference type="Proteomes" id="UP000821866"/>
    </source>
</evidence>
<evidence type="ECO:0000313" key="4">
    <source>
        <dbReference type="EMBL" id="KAH8021721.1"/>
    </source>
</evidence>
<feature type="coiled-coil region" evidence="1">
    <location>
        <begin position="297"/>
        <end position="359"/>
    </location>
</feature>
<gene>
    <name evidence="4" type="ORF">HPB51_016385</name>
</gene>